<feature type="transmembrane region" description="Helical" evidence="1">
    <location>
        <begin position="6"/>
        <end position="26"/>
    </location>
</feature>
<accession>A0A5C4JCC5</accession>
<organism evidence="2 3">
    <name type="scientific">Actinomadura soli</name>
    <dbReference type="NCBI Taxonomy" id="2508997"/>
    <lineage>
        <taxon>Bacteria</taxon>
        <taxon>Bacillati</taxon>
        <taxon>Actinomycetota</taxon>
        <taxon>Actinomycetes</taxon>
        <taxon>Streptosporangiales</taxon>
        <taxon>Thermomonosporaceae</taxon>
        <taxon>Actinomadura</taxon>
    </lineage>
</organism>
<dbReference type="Proteomes" id="UP000309174">
    <property type="component" value="Unassembled WGS sequence"/>
</dbReference>
<dbReference type="EMBL" id="VCKW01000094">
    <property type="protein sequence ID" value="TMQ98314.1"/>
    <property type="molecule type" value="Genomic_DNA"/>
</dbReference>
<protein>
    <submittedName>
        <fullName evidence="2">Uncharacterized protein</fullName>
    </submittedName>
</protein>
<keyword evidence="1" id="KW-1133">Transmembrane helix</keyword>
<dbReference type="OrthoDB" id="3472883at2"/>
<comment type="caution">
    <text evidence="2">The sequence shown here is derived from an EMBL/GenBank/DDBJ whole genome shotgun (WGS) entry which is preliminary data.</text>
</comment>
<reference evidence="2 3" key="1">
    <citation type="submission" date="2019-05" db="EMBL/GenBank/DDBJ databases">
        <title>Draft genome sequence of Actinomadura sp. 14C53.</title>
        <authorList>
            <person name="Saricaoglu S."/>
            <person name="Isik K."/>
        </authorList>
    </citation>
    <scope>NUCLEOTIDE SEQUENCE [LARGE SCALE GENOMIC DNA]</scope>
    <source>
        <strain evidence="2 3">14C53</strain>
    </source>
</reference>
<keyword evidence="1" id="KW-0812">Transmembrane</keyword>
<proteinExistence type="predicted"/>
<sequence>MNLQKVLLKGGAGIGGTALLAGAMWMHSLKPHVRAAELDPIRGGGTVGEEVRNRDFSVRVEKVEAARSLAPGLSFGNPPAVGTDGIYLVVRVMATSHREPLELRTAELETPGGFTFKQDPRPSSVSGGAQPTFQPMIWAPAAFVFELPKKRLAGAHLVVGTGGLLPQLSAAADIDLGLTGAKADELIRNAPDRYDLRAGVS</sequence>
<gene>
    <name evidence="2" type="ORF">ETD83_19350</name>
</gene>
<dbReference type="RefSeq" id="WP_138646542.1">
    <property type="nucleotide sequence ID" value="NZ_VCKW01000094.1"/>
</dbReference>
<evidence type="ECO:0000313" key="2">
    <source>
        <dbReference type="EMBL" id="TMQ98314.1"/>
    </source>
</evidence>
<keyword evidence="1" id="KW-0472">Membrane</keyword>
<keyword evidence="3" id="KW-1185">Reference proteome</keyword>
<dbReference type="AlphaFoldDB" id="A0A5C4JCC5"/>
<name>A0A5C4JCC5_9ACTN</name>
<evidence type="ECO:0000313" key="3">
    <source>
        <dbReference type="Proteomes" id="UP000309174"/>
    </source>
</evidence>
<evidence type="ECO:0000256" key="1">
    <source>
        <dbReference type="SAM" id="Phobius"/>
    </source>
</evidence>